<evidence type="ECO:0000313" key="2">
    <source>
        <dbReference type="Proteomes" id="UP000003639"/>
    </source>
</evidence>
<comment type="caution">
    <text evidence="1">The sequence shown here is derived from an EMBL/GenBank/DDBJ whole genome shotgun (WGS) entry which is preliminary data.</text>
</comment>
<keyword evidence="2" id="KW-1185">Reference proteome</keyword>
<organism evidence="1 2">
    <name type="scientific">Pseudoflavonifractor capillosus ATCC 29799</name>
    <dbReference type="NCBI Taxonomy" id="411467"/>
    <lineage>
        <taxon>Bacteria</taxon>
        <taxon>Bacillati</taxon>
        <taxon>Bacillota</taxon>
        <taxon>Clostridia</taxon>
        <taxon>Eubacteriales</taxon>
        <taxon>Oscillospiraceae</taxon>
        <taxon>Pseudoflavonifractor</taxon>
    </lineage>
</organism>
<gene>
    <name evidence="1" type="ORF">BACCAP_04831</name>
</gene>
<reference evidence="1 2" key="1">
    <citation type="submission" date="2007-04" db="EMBL/GenBank/DDBJ databases">
        <authorList>
            <person name="Fulton L."/>
            <person name="Clifton S."/>
            <person name="Fulton B."/>
            <person name="Xu J."/>
            <person name="Minx P."/>
            <person name="Pepin K.H."/>
            <person name="Johnson M."/>
            <person name="Thiruvilangam P."/>
            <person name="Bhonagiri V."/>
            <person name="Nash W.E."/>
            <person name="Mardis E.R."/>
            <person name="Wilson R.K."/>
        </authorList>
    </citation>
    <scope>NUCLEOTIDE SEQUENCE [LARGE SCALE GENOMIC DNA]</scope>
    <source>
        <strain evidence="1 2">ATCC 29799</strain>
    </source>
</reference>
<reference evidence="1 2" key="2">
    <citation type="submission" date="2007-06" db="EMBL/GenBank/DDBJ databases">
        <title>Draft genome sequence of Pseudoflavonifractor capillosus ATCC 29799.</title>
        <authorList>
            <person name="Sudarsanam P."/>
            <person name="Ley R."/>
            <person name="Guruge J."/>
            <person name="Turnbaugh P.J."/>
            <person name="Mahowald M."/>
            <person name="Liep D."/>
            <person name="Gordon J."/>
        </authorList>
    </citation>
    <scope>NUCLEOTIDE SEQUENCE [LARGE SCALE GENOMIC DNA]</scope>
    <source>
        <strain evidence="1 2">ATCC 29799</strain>
    </source>
</reference>
<dbReference type="EMBL" id="AAXG02000057">
    <property type="protein sequence ID" value="EDM97369.1"/>
    <property type="molecule type" value="Genomic_DNA"/>
</dbReference>
<proteinExistence type="predicted"/>
<name>A6P2U8_9FIRM</name>
<dbReference type="AlphaFoldDB" id="A6P2U8"/>
<protein>
    <submittedName>
        <fullName evidence="1">Uncharacterized protein</fullName>
    </submittedName>
</protein>
<dbReference type="Proteomes" id="UP000003639">
    <property type="component" value="Unassembled WGS sequence"/>
</dbReference>
<sequence length="43" mass="4928">MGLGRSACTYYINKIGKSQTRPEEKSGEISPCVPPWFRIYYIS</sequence>
<accession>A6P2U8</accession>
<evidence type="ECO:0000313" key="1">
    <source>
        <dbReference type="EMBL" id="EDM97369.1"/>
    </source>
</evidence>